<protein>
    <submittedName>
        <fullName evidence="2">Uncharacterized protein</fullName>
    </submittedName>
</protein>
<accession>K0SZ04</accession>
<sequence>GEEVIDDLVGRLGQRMTWGQGRGSQAEDVDAFRLSRGQLSGKEDADVDGLVVWAEDVDGLVAWQRNDAKTKDVEGLVVDDIMRGKDDMEGIRLRQLEASLRPQSSDSGRSGQCAWIFRTTSSGGNSTSQVRWLDSPQILLHEEVEEEEDDTCGPIFANKSPPALA</sequence>
<proteinExistence type="predicted"/>
<feature type="non-terminal residue" evidence="2">
    <location>
        <position position="1"/>
    </location>
</feature>
<organism evidence="2 3">
    <name type="scientific">Thalassiosira oceanica</name>
    <name type="common">Marine diatom</name>
    <dbReference type="NCBI Taxonomy" id="159749"/>
    <lineage>
        <taxon>Eukaryota</taxon>
        <taxon>Sar</taxon>
        <taxon>Stramenopiles</taxon>
        <taxon>Ochrophyta</taxon>
        <taxon>Bacillariophyta</taxon>
        <taxon>Coscinodiscophyceae</taxon>
        <taxon>Thalassiosirophycidae</taxon>
        <taxon>Thalassiosirales</taxon>
        <taxon>Thalassiosiraceae</taxon>
        <taxon>Thalassiosira</taxon>
    </lineage>
</organism>
<keyword evidence="3" id="KW-1185">Reference proteome</keyword>
<dbReference type="EMBL" id="AGNL01008230">
    <property type="protein sequence ID" value="EJK70655.1"/>
    <property type="molecule type" value="Genomic_DNA"/>
</dbReference>
<comment type="caution">
    <text evidence="2">The sequence shown here is derived from an EMBL/GenBank/DDBJ whole genome shotgun (WGS) entry which is preliminary data.</text>
</comment>
<reference evidence="2 3" key="1">
    <citation type="journal article" date="2012" name="Genome Biol.">
        <title>Genome and low-iron response of an oceanic diatom adapted to chronic iron limitation.</title>
        <authorList>
            <person name="Lommer M."/>
            <person name="Specht M."/>
            <person name="Roy A.S."/>
            <person name="Kraemer L."/>
            <person name="Andreson R."/>
            <person name="Gutowska M.A."/>
            <person name="Wolf J."/>
            <person name="Bergner S.V."/>
            <person name="Schilhabel M.B."/>
            <person name="Klostermeier U.C."/>
            <person name="Beiko R.G."/>
            <person name="Rosenstiel P."/>
            <person name="Hippler M."/>
            <person name="Laroche J."/>
        </authorList>
    </citation>
    <scope>NUCLEOTIDE SEQUENCE [LARGE SCALE GENOMIC DNA]</scope>
    <source>
        <strain evidence="2 3">CCMP1005</strain>
    </source>
</reference>
<evidence type="ECO:0000256" key="1">
    <source>
        <dbReference type="SAM" id="MobiDB-lite"/>
    </source>
</evidence>
<dbReference type="AlphaFoldDB" id="K0SZ04"/>
<evidence type="ECO:0000313" key="3">
    <source>
        <dbReference type="Proteomes" id="UP000266841"/>
    </source>
</evidence>
<feature type="region of interest" description="Disordered" evidence="1">
    <location>
        <begin position="144"/>
        <end position="165"/>
    </location>
</feature>
<evidence type="ECO:0000313" key="2">
    <source>
        <dbReference type="EMBL" id="EJK70655.1"/>
    </source>
</evidence>
<dbReference type="Proteomes" id="UP000266841">
    <property type="component" value="Unassembled WGS sequence"/>
</dbReference>
<gene>
    <name evidence="2" type="ORF">THAOC_07965</name>
</gene>
<name>K0SZ04_THAOC</name>